<reference evidence="2" key="1">
    <citation type="journal article" date="2011" name="PLoS Biol.">
        <title>Gene gain and loss during evolution of obligate parasitism in the white rust pathogen of Arabidopsis thaliana.</title>
        <authorList>
            <person name="Kemen E."/>
            <person name="Gardiner A."/>
            <person name="Schultz-Larsen T."/>
            <person name="Kemen A.C."/>
            <person name="Balmuth A.L."/>
            <person name="Robert-Seilaniantz A."/>
            <person name="Bailey K."/>
            <person name="Holub E."/>
            <person name="Studholme D.J."/>
            <person name="Maclean D."/>
            <person name="Jones J.D."/>
        </authorList>
    </citation>
    <scope>NUCLEOTIDE SEQUENCE</scope>
</reference>
<proteinExistence type="predicted"/>
<gene>
    <name evidence="2" type="primary">AlNc14C54G4153</name>
    <name evidence="2" type="ORF">ALNC14_047870</name>
</gene>
<dbReference type="HOGENOM" id="CLU_1809761_0_0_1"/>
<protein>
    <submittedName>
        <fullName evidence="2">AlNc14C54G4153 protein</fullName>
    </submittedName>
</protein>
<feature type="region of interest" description="Disordered" evidence="1">
    <location>
        <begin position="90"/>
        <end position="119"/>
    </location>
</feature>
<accession>F0WBW5</accession>
<name>F0WBW5_9STRA</name>
<reference evidence="2" key="2">
    <citation type="submission" date="2011-02" db="EMBL/GenBank/DDBJ databases">
        <authorList>
            <person name="MacLean D."/>
        </authorList>
    </citation>
    <scope>NUCLEOTIDE SEQUENCE</scope>
</reference>
<organism evidence="2">
    <name type="scientific">Albugo laibachii Nc14</name>
    <dbReference type="NCBI Taxonomy" id="890382"/>
    <lineage>
        <taxon>Eukaryota</taxon>
        <taxon>Sar</taxon>
        <taxon>Stramenopiles</taxon>
        <taxon>Oomycota</taxon>
        <taxon>Peronosporomycetes</taxon>
        <taxon>Albuginales</taxon>
        <taxon>Albuginaceae</taxon>
        <taxon>Albugo</taxon>
    </lineage>
</organism>
<dbReference type="AlphaFoldDB" id="F0WBW5"/>
<evidence type="ECO:0000256" key="1">
    <source>
        <dbReference type="SAM" id="MobiDB-lite"/>
    </source>
</evidence>
<sequence length="143" mass="16845">MSEMKRRKELQYAKDGSESYKQAIYRWQKDYASRRRSTLNNLSAFAITSPTFAKRKELTSNVTKTTKSVDQNVEWWRSFRAGIFYRANTSSERIQPDRPQQYSIQTSSTSNRSLIETEQTTNGSIRTIRSFLSRLFCFTKVRQ</sequence>
<dbReference type="EMBL" id="FR824099">
    <property type="protein sequence ID" value="CCA18644.1"/>
    <property type="molecule type" value="Genomic_DNA"/>
</dbReference>
<evidence type="ECO:0000313" key="2">
    <source>
        <dbReference type="EMBL" id="CCA18644.1"/>
    </source>
</evidence>